<dbReference type="PANTHER" id="PTHR34934:SF1">
    <property type="entry name" value="FLAVIN-DEPENDENT THYMIDYLATE SYNTHASE"/>
    <property type="match status" value="1"/>
</dbReference>
<dbReference type="CDD" id="cd20175">
    <property type="entry name" value="ThyX"/>
    <property type="match status" value="1"/>
</dbReference>
<dbReference type="InterPro" id="IPR003669">
    <property type="entry name" value="Thymidylate_synthase_ThyX"/>
</dbReference>
<sequence length="241" mass="28665">MEMETQFTRKVLDHGFVTLRNLSGPTRRKDAVFDAHDVDPANSARMSFDQTDSGRSEEEDYRLSNYLMRNWHTTPFEMVECWIEMKMPIFVARQFVRHRTATINEVSGRYITLPEEWYIPNVVGKLADNKKQGQTDGLAHAVQTQFKKDLDDKCYESYQLYLTYINDHKVAPEHARMFLHVNHYTHWLWKQDLHNILNFLRLRDHSHAQVEAQAYAKAIDSMLRKHLPVSMNLYDEYRRLK</sequence>
<dbReference type="GO" id="GO:0004799">
    <property type="term" value="F:thymidylate synthase activity"/>
    <property type="evidence" value="ECO:0007669"/>
    <property type="project" value="TreeGrafter"/>
</dbReference>
<accession>A0A6M3YNP6</accession>
<gene>
    <name evidence="1" type="ORF">vBAcoSR7M_59</name>
</gene>
<keyword evidence="2" id="KW-1185">Reference proteome</keyword>
<dbReference type="Proteomes" id="UP000503037">
    <property type="component" value="Segment"/>
</dbReference>
<reference evidence="2" key="1">
    <citation type="submission" date="2020-04" db="EMBL/GenBank/DDBJ databases">
        <authorList>
            <person name="Ma R."/>
            <person name="Lai J."/>
            <person name="Yang Y."/>
            <person name="Jiao N."/>
            <person name="Zhang R."/>
        </authorList>
    </citation>
    <scope>NUCLEOTIDE SEQUENCE [LARGE SCALE GENOMIC DNA]</scope>
</reference>
<dbReference type="PROSITE" id="PS51331">
    <property type="entry name" value="THYX"/>
    <property type="match status" value="1"/>
</dbReference>
<dbReference type="GO" id="GO:0050660">
    <property type="term" value="F:flavin adenine dinucleotide binding"/>
    <property type="evidence" value="ECO:0007669"/>
    <property type="project" value="InterPro"/>
</dbReference>
<dbReference type="Pfam" id="PF02511">
    <property type="entry name" value="Thy1"/>
    <property type="match status" value="1"/>
</dbReference>
<proteinExistence type="predicted"/>
<organism evidence="1 2">
    <name type="scientific">Alteromonas phage vB_AcoS-R7M</name>
    <dbReference type="NCBI Taxonomy" id="2729541"/>
    <lineage>
        <taxon>Viruses</taxon>
        <taxon>Duplodnaviria</taxon>
        <taxon>Heunggongvirae</taxon>
        <taxon>Uroviricota</taxon>
        <taxon>Caudoviricetes</taxon>
        <taxon>Queuovirinae</taxon>
        <taxon>Amoyvirus</taxon>
        <taxon>Amoyvirus R7M</taxon>
    </lineage>
</organism>
<dbReference type="PANTHER" id="PTHR34934">
    <property type="entry name" value="FLAVIN-DEPENDENT THYMIDYLATE SYNTHASE"/>
    <property type="match status" value="1"/>
</dbReference>
<dbReference type="EMBL" id="MT345684">
    <property type="protein sequence ID" value="QJI53381.1"/>
    <property type="molecule type" value="Genomic_DNA"/>
</dbReference>
<dbReference type="GO" id="GO:0070402">
    <property type="term" value="F:NADPH binding"/>
    <property type="evidence" value="ECO:0007669"/>
    <property type="project" value="TreeGrafter"/>
</dbReference>
<evidence type="ECO:0000313" key="2">
    <source>
        <dbReference type="Proteomes" id="UP000503037"/>
    </source>
</evidence>
<dbReference type="GO" id="GO:0050797">
    <property type="term" value="F:thymidylate synthase (FAD) activity"/>
    <property type="evidence" value="ECO:0007669"/>
    <property type="project" value="InterPro"/>
</dbReference>
<dbReference type="Gene3D" id="3.30.1360.170">
    <property type="match status" value="1"/>
</dbReference>
<name>A0A6M3YNP6_9CAUD</name>
<dbReference type="InterPro" id="IPR036098">
    <property type="entry name" value="Thymidylate_synthase_ThyX_sf"/>
</dbReference>
<protein>
    <submittedName>
        <fullName evidence="1">FAD-dependent thymidylate synthase</fullName>
    </submittedName>
</protein>
<dbReference type="GO" id="GO:0006231">
    <property type="term" value="P:dTMP biosynthetic process"/>
    <property type="evidence" value="ECO:0007669"/>
    <property type="project" value="InterPro"/>
</dbReference>
<dbReference type="SUPFAM" id="SSF69796">
    <property type="entry name" value="Thymidylate synthase-complementing protein Thy1"/>
    <property type="match status" value="1"/>
</dbReference>
<dbReference type="NCBIfam" id="TIGR02170">
    <property type="entry name" value="thyX"/>
    <property type="match status" value="1"/>
</dbReference>
<evidence type="ECO:0000313" key="1">
    <source>
        <dbReference type="EMBL" id="QJI53381.1"/>
    </source>
</evidence>